<evidence type="ECO:0000313" key="2">
    <source>
        <dbReference type="EMBL" id="GHF36398.1"/>
    </source>
</evidence>
<dbReference type="AlphaFoldDB" id="A0A919B2G5"/>
<accession>A0A919B2G5</accession>
<organism evidence="2 3">
    <name type="scientific">Streptomyces mashuensis</name>
    <dbReference type="NCBI Taxonomy" id="33904"/>
    <lineage>
        <taxon>Bacteria</taxon>
        <taxon>Bacillati</taxon>
        <taxon>Actinomycetota</taxon>
        <taxon>Actinomycetes</taxon>
        <taxon>Kitasatosporales</taxon>
        <taxon>Streptomycetaceae</taxon>
        <taxon>Streptomyces</taxon>
    </lineage>
</organism>
<gene>
    <name evidence="2" type="ORF">GCM10010218_17420</name>
</gene>
<evidence type="ECO:0000256" key="1">
    <source>
        <dbReference type="SAM" id="MobiDB-lite"/>
    </source>
</evidence>
<evidence type="ECO:0008006" key="4">
    <source>
        <dbReference type="Google" id="ProtNLM"/>
    </source>
</evidence>
<protein>
    <recommendedName>
        <fullName evidence="4">DUF397 domain-containing protein</fullName>
    </recommendedName>
</protein>
<proteinExistence type="predicted"/>
<feature type="region of interest" description="Disordered" evidence="1">
    <location>
        <begin position="39"/>
        <end position="66"/>
    </location>
</feature>
<evidence type="ECO:0000313" key="3">
    <source>
        <dbReference type="Proteomes" id="UP000638313"/>
    </source>
</evidence>
<keyword evidence="3" id="KW-1185">Reference proteome</keyword>
<comment type="caution">
    <text evidence="2">The sequence shown here is derived from an EMBL/GenBank/DDBJ whole genome shotgun (WGS) entry which is preliminary data.</text>
</comment>
<reference evidence="2" key="1">
    <citation type="journal article" date="2014" name="Int. J. Syst. Evol. Microbiol.">
        <title>Complete genome sequence of Corynebacterium casei LMG S-19264T (=DSM 44701T), isolated from a smear-ripened cheese.</title>
        <authorList>
            <consortium name="US DOE Joint Genome Institute (JGI-PGF)"/>
            <person name="Walter F."/>
            <person name="Albersmeier A."/>
            <person name="Kalinowski J."/>
            <person name="Ruckert C."/>
        </authorList>
    </citation>
    <scope>NUCLEOTIDE SEQUENCE</scope>
    <source>
        <strain evidence="2">JCM 4059</strain>
    </source>
</reference>
<reference evidence="2" key="2">
    <citation type="submission" date="2020-09" db="EMBL/GenBank/DDBJ databases">
        <authorList>
            <person name="Sun Q."/>
            <person name="Ohkuma M."/>
        </authorList>
    </citation>
    <scope>NUCLEOTIDE SEQUENCE</scope>
    <source>
        <strain evidence="2">JCM 4059</strain>
    </source>
</reference>
<dbReference type="Proteomes" id="UP000638313">
    <property type="component" value="Unassembled WGS sequence"/>
</dbReference>
<dbReference type="EMBL" id="BNBD01000002">
    <property type="protein sequence ID" value="GHF36398.1"/>
    <property type="molecule type" value="Genomic_DNA"/>
</dbReference>
<sequence>MATGTNEQEYVTYAPRAAPPGNGCGVMKMRTWGAALGGEGMAQAPAKPEHPPAKLPPATGGGRPPTAVGQIRKDAMMTDLYVLPIEGAAFAKACGGNTHPDGESCVTLAKIGPDAWAMGDSKRPDAEPLRFTTAELDAAGIDPARFELSA</sequence>
<name>A0A919B2G5_9ACTN</name>